<name>A0A8H4J0V9_9PEZI</name>
<evidence type="ECO:0000313" key="1">
    <source>
        <dbReference type="EMBL" id="KAF4310133.1"/>
    </source>
</evidence>
<reference evidence="1" key="1">
    <citation type="submission" date="2020-04" db="EMBL/GenBank/DDBJ databases">
        <title>Genome Assembly and Annotation of Botryosphaeria dothidea sdau 11-99, a Latent Pathogen of Apple Fruit Ring Rot in China.</title>
        <authorList>
            <person name="Yu C."/>
            <person name="Diao Y."/>
            <person name="Lu Q."/>
            <person name="Zhao J."/>
            <person name="Cui S."/>
            <person name="Peng C."/>
            <person name="He B."/>
            <person name="Liu H."/>
        </authorList>
    </citation>
    <scope>NUCLEOTIDE SEQUENCE [LARGE SCALE GENOMIC DNA]</scope>
    <source>
        <strain evidence="1">Sdau11-99</strain>
    </source>
</reference>
<evidence type="ECO:0008006" key="3">
    <source>
        <dbReference type="Google" id="ProtNLM"/>
    </source>
</evidence>
<dbReference type="AlphaFoldDB" id="A0A8H4J0V9"/>
<proteinExistence type="predicted"/>
<protein>
    <recommendedName>
        <fullName evidence="3">Prenylated rab acceptor 1 protein</fullName>
    </recommendedName>
</protein>
<dbReference type="Proteomes" id="UP000572817">
    <property type="component" value="Unassembled WGS sequence"/>
</dbReference>
<accession>A0A8H4J0V9</accession>
<dbReference type="EMBL" id="WWBZ02000016">
    <property type="protein sequence ID" value="KAF4310133.1"/>
    <property type="molecule type" value="Genomic_DNA"/>
</dbReference>
<dbReference type="OrthoDB" id="5398396at2759"/>
<sequence>MIVSRPRGIVRKHPHRRNDYLHVPLSRHSPSDVRSTSTFYHYPTTRQRAPTMGWFGPSRSPYSSSGGYYSKPSWGRAGSTYSSHSHSSYYKRRPRDGYINRLLYKIKQLLRELYIYARRHPVKLFFMVVMPLLSSGALHGVLRQFGISLPRALNSALGGGSLGGSFNGYGARSYSGGYYGSSGYGNDYGGGSDGLNLGSLMSLASLAKHFI</sequence>
<gene>
    <name evidence="1" type="ORF">GTA08_BOTSDO02751</name>
</gene>
<evidence type="ECO:0000313" key="2">
    <source>
        <dbReference type="Proteomes" id="UP000572817"/>
    </source>
</evidence>
<comment type="caution">
    <text evidence="1">The sequence shown here is derived from an EMBL/GenBank/DDBJ whole genome shotgun (WGS) entry which is preliminary data.</text>
</comment>
<organism evidence="1 2">
    <name type="scientific">Botryosphaeria dothidea</name>
    <dbReference type="NCBI Taxonomy" id="55169"/>
    <lineage>
        <taxon>Eukaryota</taxon>
        <taxon>Fungi</taxon>
        <taxon>Dikarya</taxon>
        <taxon>Ascomycota</taxon>
        <taxon>Pezizomycotina</taxon>
        <taxon>Dothideomycetes</taxon>
        <taxon>Dothideomycetes incertae sedis</taxon>
        <taxon>Botryosphaeriales</taxon>
        <taxon>Botryosphaeriaceae</taxon>
        <taxon>Botryosphaeria</taxon>
    </lineage>
</organism>
<keyword evidence="2" id="KW-1185">Reference proteome</keyword>